<reference evidence="2 3" key="1">
    <citation type="submission" date="2022-04" db="EMBL/GenBank/DDBJ databases">
        <title>Leucobacter sp. isolated from rhizosphere of onion.</title>
        <authorList>
            <person name="Won M."/>
            <person name="Lee C.-M."/>
            <person name="Woen H.-Y."/>
            <person name="Kwon S.-W."/>
        </authorList>
    </citation>
    <scope>NUCLEOTIDE SEQUENCE [LARGE SCALE GENOMIC DNA]</scope>
    <source>
        <strain evidence="2 3">H25R-14</strain>
    </source>
</reference>
<feature type="transmembrane region" description="Helical" evidence="1">
    <location>
        <begin position="35"/>
        <end position="56"/>
    </location>
</feature>
<evidence type="ECO:0000256" key="1">
    <source>
        <dbReference type="SAM" id="Phobius"/>
    </source>
</evidence>
<name>A0ABY4FT60_9MICO</name>
<evidence type="ECO:0008006" key="4">
    <source>
        <dbReference type="Google" id="ProtNLM"/>
    </source>
</evidence>
<protein>
    <recommendedName>
        <fullName evidence="4">ABC transporter permease</fullName>
    </recommendedName>
</protein>
<organism evidence="2 3">
    <name type="scientific">Leucobacter rhizosphaerae</name>
    <dbReference type="NCBI Taxonomy" id="2932245"/>
    <lineage>
        <taxon>Bacteria</taxon>
        <taxon>Bacillati</taxon>
        <taxon>Actinomycetota</taxon>
        <taxon>Actinomycetes</taxon>
        <taxon>Micrococcales</taxon>
        <taxon>Microbacteriaceae</taxon>
        <taxon>Leucobacter</taxon>
    </lineage>
</organism>
<keyword evidence="1" id="KW-0472">Membrane</keyword>
<sequence length="58" mass="6043">MSQPPAVAAPREPVTPAAVTLGLGVVRLVKRRSAWWVPAVGIALIGVNFSVVARLLSP</sequence>
<dbReference type="RefSeq" id="WP_244684449.1">
    <property type="nucleotide sequence ID" value="NZ_CP095043.1"/>
</dbReference>
<keyword evidence="1" id="KW-0812">Transmembrane</keyword>
<evidence type="ECO:0000313" key="2">
    <source>
        <dbReference type="EMBL" id="UOQ59437.1"/>
    </source>
</evidence>
<proteinExistence type="predicted"/>
<keyword evidence="1" id="KW-1133">Transmembrane helix</keyword>
<dbReference type="Proteomes" id="UP000831775">
    <property type="component" value="Chromosome"/>
</dbReference>
<keyword evidence="3" id="KW-1185">Reference proteome</keyword>
<evidence type="ECO:0000313" key="3">
    <source>
        <dbReference type="Proteomes" id="UP000831775"/>
    </source>
</evidence>
<accession>A0ABY4FT60</accession>
<dbReference type="EMBL" id="CP095043">
    <property type="protein sequence ID" value="UOQ59437.1"/>
    <property type="molecule type" value="Genomic_DNA"/>
</dbReference>
<gene>
    <name evidence="2" type="ORF">MUN76_10270</name>
</gene>